<dbReference type="Proteomes" id="UP000740830">
    <property type="component" value="Unassembled WGS sequence"/>
</dbReference>
<gene>
    <name evidence="1" type="ORF">KPL27_07940</name>
</gene>
<sequence>MKNNLISVDFHSKKVLDSNKKYKKSIFKLMFFNIKNLFHLNSNKSCPPCQIHEFRKTL</sequence>
<name>A0ABS6C3E2_9CLOT</name>
<proteinExistence type="predicted"/>
<evidence type="ECO:0000313" key="2">
    <source>
        <dbReference type="Proteomes" id="UP000740830"/>
    </source>
</evidence>
<protein>
    <submittedName>
        <fullName evidence="1">Uncharacterized protein</fullName>
    </submittedName>
</protein>
<evidence type="ECO:0000313" key="1">
    <source>
        <dbReference type="EMBL" id="MBU3220016.1"/>
    </source>
</evidence>
<reference evidence="1 2" key="1">
    <citation type="submission" date="2021-06" db="EMBL/GenBank/DDBJ databases">
        <title>Clostridia strains as spoilage organisms.</title>
        <authorList>
            <person name="Wambui J."/>
            <person name="Stephan R."/>
            <person name="Stevens M.J.A."/>
        </authorList>
    </citation>
    <scope>NUCLEOTIDE SEQUENCE [LARGE SCALE GENOMIC DNA]</scope>
    <source>
        <strain evidence="1 2">CM013</strain>
    </source>
</reference>
<keyword evidence="2" id="KW-1185">Reference proteome</keyword>
<dbReference type="EMBL" id="JAHLDG010000010">
    <property type="protein sequence ID" value="MBU3220016.1"/>
    <property type="molecule type" value="Genomic_DNA"/>
</dbReference>
<dbReference type="RefSeq" id="WP_157469587.1">
    <property type="nucleotide sequence ID" value="NZ_JACKWW010000011.1"/>
</dbReference>
<organism evidence="1 2">
    <name type="scientific">Clostridium algidicarnis</name>
    <dbReference type="NCBI Taxonomy" id="37659"/>
    <lineage>
        <taxon>Bacteria</taxon>
        <taxon>Bacillati</taxon>
        <taxon>Bacillota</taxon>
        <taxon>Clostridia</taxon>
        <taxon>Eubacteriales</taxon>
        <taxon>Clostridiaceae</taxon>
        <taxon>Clostridium</taxon>
    </lineage>
</organism>
<comment type="caution">
    <text evidence="1">The sequence shown here is derived from an EMBL/GenBank/DDBJ whole genome shotgun (WGS) entry which is preliminary data.</text>
</comment>
<dbReference type="GeneID" id="75091801"/>
<accession>A0ABS6C3E2</accession>